<feature type="transmembrane region" description="Helical" evidence="6">
    <location>
        <begin position="203"/>
        <end position="222"/>
    </location>
</feature>
<sequence>MDEKRDSTVVEKKKGGARTLPFIFDYSFCTNLSAVLLSILCLRMLLSLFGVANEVCERLAAAGFFSNMISYLTQVLHLPLTKSANILTNFGGTATITTFGGAFFADSYGGRFWTITVASVFYLMGMLTLTLSASLPKLTPPPCKGNEVCIEATDRQLSLLYVCLVLMSIGSGGLRPCVVAFGADQFDESDPKQKAKSWNFFNWYYIVMGLSFLVAITGIVYIQDNVGWGWGLGIPTVVWFFSIVTFVGGYRMYRILKPSGSPFKRLLQALVAAIKKRNLPKVSNPALLYENDELDASIIANGKLLHTKQMKFLDKAAIMTDEDKLTSGELNLWRVSTVHRVEELKSILRMGPIWASGLLLVTASANQGTFTIQQARSMDRHITPHFQIPPASMSVFTVVTMLITVSFYDRVFIPVARHFTGVDRGISYLHRMTIGFTISTIATFISGFVEVKRKNVAAANGLTDFPNATIPISVLWLAPQYVLYGVAEGFMSVGHLEYFFDQSPESMRSSATAFYLTAIAAGSYLSTFMVTLVHKYTAGPNGSNWLPDYNINKGKLENFFWLITFLQVVNLVYYTICVKYYTFKAVQIQYKGGESEGGKELTDRV</sequence>
<dbReference type="Gene3D" id="1.20.1250.20">
    <property type="entry name" value="MFS general substrate transporter like domains"/>
    <property type="match status" value="1"/>
</dbReference>
<reference evidence="7 8" key="1">
    <citation type="submission" date="2020-10" db="EMBL/GenBank/DDBJ databases">
        <title>The Coptis chinensis genome and diversification of protoberbering-type alkaloids.</title>
        <authorList>
            <person name="Wang B."/>
            <person name="Shu S."/>
            <person name="Song C."/>
            <person name="Liu Y."/>
        </authorList>
    </citation>
    <scope>NUCLEOTIDE SEQUENCE [LARGE SCALE GENOMIC DNA]</scope>
    <source>
        <strain evidence="7">HL-2020</strain>
        <tissue evidence="7">Leaf</tissue>
    </source>
</reference>
<evidence type="ECO:0000256" key="2">
    <source>
        <dbReference type="ARBA" id="ARBA00005982"/>
    </source>
</evidence>
<feature type="transmembrane region" description="Helical" evidence="6">
    <location>
        <begin position="386"/>
        <end position="408"/>
    </location>
</feature>
<dbReference type="EMBL" id="JADFTS010000008">
    <property type="protein sequence ID" value="KAF9593177.1"/>
    <property type="molecule type" value="Genomic_DNA"/>
</dbReference>
<evidence type="ECO:0000256" key="4">
    <source>
        <dbReference type="ARBA" id="ARBA00022989"/>
    </source>
</evidence>
<keyword evidence="3 6" id="KW-0812">Transmembrane</keyword>
<gene>
    <name evidence="7" type="ORF">IFM89_020473</name>
</gene>
<protein>
    <submittedName>
        <fullName evidence="7">Uncharacterized protein</fullName>
    </submittedName>
</protein>
<dbReference type="PANTHER" id="PTHR11654">
    <property type="entry name" value="OLIGOPEPTIDE TRANSPORTER-RELATED"/>
    <property type="match status" value="1"/>
</dbReference>
<evidence type="ECO:0000313" key="8">
    <source>
        <dbReference type="Proteomes" id="UP000631114"/>
    </source>
</evidence>
<dbReference type="InterPro" id="IPR000109">
    <property type="entry name" value="POT_fam"/>
</dbReference>
<dbReference type="SUPFAM" id="SSF103473">
    <property type="entry name" value="MFS general substrate transporter"/>
    <property type="match status" value="2"/>
</dbReference>
<evidence type="ECO:0000256" key="6">
    <source>
        <dbReference type="SAM" id="Phobius"/>
    </source>
</evidence>
<proteinExistence type="inferred from homology"/>
<dbReference type="Proteomes" id="UP000631114">
    <property type="component" value="Unassembled WGS sequence"/>
</dbReference>
<name>A0A835H7K7_9MAGN</name>
<evidence type="ECO:0000313" key="7">
    <source>
        <dbReference type="EMBL" id="KAF9593177.1"/>
    </source>
</evidence>
<dbReference type="Pfam" id="PF00854">
    <property type="entry name" value="PTR2"/>
    <property type="match status" value="1"/>
</dbReference>
<feature type="transmembrane region" description="Helical" evidence="6">
    <location>
        <begin position="559"/>
        <end position="581"/>
    </location>
</feature>
<feature type="transmembrane region" description="Helical" evidence="6">
    <location>
        <begin position="86"/>
        <end position="105"/>
    </location>
</feature>
<comment type="subcellular location">
    <subcellularLocation>
        <location evidence="1">Membrane</location>
        <topology evidence="1">Multi-pass membrane protein</topology>
    </subcellularLocation>
</comment>
<feature type="transmembrane region" description="Helical" evidence="6">
    <location>
        <begin position="228"/>
        <end position="250"/>
    </location>
</feature>
<feature type="transmembrane region" description="Helical" evidence="6">
    <location>
        <begin position="513"/>
        <end position="533"/>
    </location>
</feature>
<dbReference type="GO" id="GO:0022857">
    <property type="term" value="F:transmembrane transporter activity"/>
    <property type="evidence" value="ECO:0007669"/>
    <property type="project" value="InterPro"/>
</dbReference>
<dbReference type="GO" id="GO:0016020">
    <property type="term" value="C:membrane"/>
    <property type="evidence" value="ECO:0007669"/>
    <property type="project" value="UniProtKB-SubCell"/>
</dbReference>
<keyword evidence="4 6" id="KW-1133">Transmembrane helix</keyword>
<evidence type="ECO:0000256" key="3">
    <source>
        <dbReference type="ARBA" id="ARBA00022692"/>
    </source>
</evidence>
<feature type="transmembrane region" description="Helical" evidence="6">
    <location>
        <begin position="159"/>
        <end position="182"/>
    </location>
</feature>
<keyword evidence="8" id="KW-1185">Reference proteome</keyword>
<keyword evidence="5 6" id="KW-0472">Membrane</keyword>
<dbReference type="OrthoDB" id="8904098at2759"/>
<accession>A0A835H7K7</accession>
<evidence type="ECO:0000256" key="5">
    <source>
        <dbReference type="ARBA" id="ARBA00023136"/>
    </source>
</evidence>
<evidence type="ECO:0000256" key="1">
    <source>
        <dbReference type="ARBA" id="ARBA00004141"/>
    </source>
</evidence>
<organism evidence="7 8">
    <name type="scientific">Coptis chinensis</name>
    <dbReference type="NCBI Taxonomy" id="261450"/>
    <lineage>
        <taxon>Eukaryota</taxon>
        <taxon>Viridiplantae</taxon>
        <taxon>Streptophyta</taxon>
        <taxon>Embryophyta</taxon>
        <taxon>Tracheophyta</taxon>
        <taxon>Spermatophyta</taxon>
        <taxon>Magnoliopsida</taxon>
        <taxon>Ranunculales</taxon>
        <taxon>Ranunculaceae</taxon>
        <taxon>Coptidoideae</taxon>
        <taxon>Coptis</taxon>
    </lineage>
</organism>
<comment type="similarity">
    <text evidence="2">Belongs to the major facilitator superfamily. Proton-dependent oligopeptide transporter (POT/PTR) (TC 2.A.17) family.</text>
</comment>
<comment type="caution">
    <text evidence="7">The sequence shown here is derived from an EMBL/GenBank/DDBJ whole genome shotgun (WGS) entry which is preliminary data.</text>
</comment>
<feature type="transmembrane region" description="Helical" evidence="6">
    <location>
        <begin position="428"/>
        <end position="449"/>
    </location>
</feature>
<dbReference type="InterPro" id="IPR036259">
    <property type="entry name" value="MFS_trans_sf"/>
</dbReference>
<dbReference type="AlphaFoldDB" id="A0A835H7K7"/>
<feature type="transmembrane region" description="Helical" evidence="6">
    <location>
        <begin position="112"/>
        <end position="131"/>
    </location>
</feature>